<dbReference type="GO" id="GO:0005886">
    <property type="term" value="C:plasma membrane"/>
    <property type="evidence" value="ECO:0007669"/>
    <property type="project" value="UniProtKB-SubCell"/>
</dbReference>
<comment type="subcellular location">
    <subcellularLocation>
        <location evidence="1">Cell membrane</location>
        <topology evidence="1">Peripheral membrane protein</topology>
    </subcellularLocation>
</comment>
<dbReference type="Pfam" id="PF00005">
    <property type="entry name" value="ABC_tran"/>
    <property type="match status" value="1"/>
</dbReference>
<keyword evidence="5" id="KW-0547">Nucleotide-binding</keyword>
<dbReference type="CDD" id="cd03257">
    <property type="entry name" value="ABC_NikE_OppD_transporters"/>
    <property type="match status" value="1"/>
</dbReference>
<dbReference type="Proteomes" id="UP000294545">
    <property type="component" value="Unassembled WGS sequence"/>
</dbReference>
<dbReference type="InterPro" id="IPR017871">
    <property type="entry name" value="ABC_transporter-like_CS"/>
</dbReference>
<evidence type="ECO:0000256" key="3">
    <source>
        <dbReference type="ARBA" id="ARBA00022448"/>
    </source>
</evidence>
<dbReference type="OrthoDB" id="9806285at2"/>
<dbReference type="PROSITE" id="PS00211">
    <property type="entry name" value="ABC_TRANSPORTER_1"/>
    <property type="match status" value="1"/>
</dbReference>
<dbReference type="PANTHER" id="PTHR43297:SF2">
    <property type="entry name" value="DIPEPTIDE TRANSPORT ATP-BINDING PROTEIN DPPD"/>
    <property type="match status" value="1"/>
</dbReference>
<dbReference type="InterPro" id="IPR003439">
    <property type="entry name" value="ABC_transporter-like_ATP-bd"/>
</dbReference>
<dbReference type="PANTHER" id="PTHR43297">
    <property type="entry name" value="OLIGOPEPTIDE TRANSPORT ATP-BINDING PROTEIN APPD"/>
    <property type="match status" value="1"/>
</dbReference>
<evidence type="ECO:0000256" key="2">
    <source>
        <dbReference type="ARBA" id="ARBA00005417"/>
    </source>
</evidence>
<dbReference type="Gene3D" id="3.40.50.300">
    <property type="entry name" value="P-loop containing nucleotide triphosphate hydrolases"/>
    <property type="match status" value="1"/>
</dbReference>
<dbReference type="InterPro" id="IPR003593">
    <property type="entry name" value="AAA+_ATPase"/>
</dbReference>
<dbReference type="InterPro" id="IPR027417">
    <property type="entry name" value="P-loop_NTPase"/>
</dbReference>
<keyword evidence="10" id="KW-1185">Reference proteome</keyword>
<protein>
    <submittedName>
        <fullName evidence="9">Nickel transport system ATP-binding protein</fullName>
    </submittedName>
</protein>
<dbReference type="SMART" id="SM00382">
    <property type="entry name" value="AAA"/>
    <property type="match status" value="1"/>
</dbReference>
<dbReference type="PROSITE" id="PS50893">
    <property type="entry name" value="ABC_TRANSPORTER_2"/>
    <property type="match status" value="1"/>
</dbReference>
<keyword evidence="7" id="KW-0472">Membrane</keyword>
<sequence>MDVLNVNNLTVEYIENKKKQDIISNISFSVKKNQCLGIVGESGSGKSMTCKAILGMLNSNFSVKGEVMYNHNNVLKADKNAIRKIRGKEIVMILQNPMTAFDPLLTIQSHMIETFVENLQVTKKDGLKIARESLAKMHINDYNEVLKKYPHQLSGGMLQRVMIGIALMLEPSIIIADEPTTAVDAINVMNVMDEFIRIKDHFDTSMIFISHDLGTIAKISDDILVMKDGVIADYGTKQYILKESTNEHTRYLVDTRKALINQFNNVFV</sequence>
<dbReference type="GO" id="GO:0016887">
    <property type="term" value="F:ATP hydrolysis activity"/>
    <property type="evidence" value="ECO:0007669"/>
    <property type="project" value="InterPro"/>
</dbReference>
<dbReference type="AlphaFoldDB" id="A0A4R1MIX5"/>
<dbReference type="InterPro" id="IPR050388">
    <property type="entry name" value="ABC_Ni/Peptide_Import"/>
</dbReference>
<comment type="similarity">
    <text evidence="2">Belongs to the ABC transporter superfamily.</text>
</comment>
<organism evidence="9 10">
    <name type="scientific">Natranaerovirga hydrolytica</name>
    <dbReference type="NCBI Taxonomy" id="680378"/>
    <lineage>
        <taxon>Bacteria</taxon>
        <taxon>Bacillati</taxon>
        <taxon>Bacillota</taxon>
        <taxon>Clostridia</taxon>
        <taxon>Lachnospirales</taxon>
        <taxon>Natranaerovirgaceae</taxon>
        <taxon>Natranaerovirga</taxon>
    </lineage>
</organism>
<feature type="domain" description="ABC transporter" evidence="8">
    <location>
        <begin position="4"/>
        <end position="253"/>
    </location>
</feature>
<evidence type="ECO:0000313" key="10">
    <source>
        <dbReference type="Proteomes" id="UP000294545"/>
    </source>
</evidence>
<comment type="caution">
    <text evidence="9">The sequence shown here is derived from an EMBL/GenBank/DDBJ whole genome shotgun (WGS) entry which is preliminary data.</text>
</comment>
<dbReference type="RefSeq" id="WP_132282492.1">
    <property type="nucleotide sequence ID" value="NZ_SMGQ01000013.1"/>
</dbReference>
<dbReference type="SUPFAM" id="SSF52540">
    <property type="entry name" value="P-loop containing nucleoside triphosphate hydrolases"/>
    <property type="match status" value="1"/>
</dbReference>
<evidence type="ECO:0000256" key="4">
    <source>
        <dbReference type="ARBA" id="ARBA00022475"/>
    </source>
</evidence>
<evidence type="ECO:0000313" key="9">
    <source>
        <dbReference type="EMBL" id="TCK92626.1"/>
    </source>
</evidence>
<keyword evidence="6 9" id="KW-0067">ATP-binding</keyword>
<reference evidence="9 10" key="1">
    <citation type="submission" date="2019-03" db="EMBL/GenBank/DDBJ databases">
        <title>Genomic Encyclopedia of Type Strains, Phase IV (KMG-IV): sequencing the most valuable type-strain genomes for metagenomic binning, comparative biology and taxonomic classification.</title>
        <authorList>
            <person name="Goeker M."/>
        </authorList>
    </citation>
    <scope>NUCLEOTIDE SEQUENCE [LARGE SCALE GENOMIC DNA]</scope>
    <source>
        <strain evidence="9 10">DSM 24176</strain>
    </source>
</reference>
<proteinExistence type="inferred from homology"/>
<dbReference type="GO" id="GO:0005524">
    <property type="term" value="F:ATP binding"/>
    <property type="evidence" value="ECO:0007669"/>
    <property type="project" value="UniProtKB-KW"/>
</dbReference>
<evidence type="ECO:0000256" key="1">
    <source>
        <dbReference type="ARBA" id="ARBA00004202"/>
    </source>
</evidence>
<evidence type="ECO:0000256" key="5">
    <source>
        <dbReference type="ARBA" id="ARBA00022741"/>
    </source>
</evidence>
<dbReference type="EMBL" id="SMGQ01000013">
    <property type="protein sequence ID" value="TCK92626.1"/>
    <property type="molecule type" value="Genomic_DNA"/>
</dbReference>
<accession>A0A4R1MIX5</accession>
<keyword evidence="3" id="KW-0813">Transport</keyword>
<keyword evidence="4" id="KW-1003">Cell membrane</keyword>
<gene>
    <name evidence="9" type="ORF">EDC19_1775</name>
</gene>
<evidence type="ECO:0000256" key="6">
    <source>
        <dbReference type="ARBA" id="ARBA00022840"/>
    </source>
</evidence>
<evidence type="ECO:0000256" key="7">
    <source>
        <dbReference type="ARBA" id="ARBA00023136"/>
    </source>
</evidence>
<name>A0A4R1MIX5_9FIRM</name>
<evidence type="ECO:0000259" key="8">
    <source>
        <dbReference type="PROSITE" id="PS50893"/>
    </source>
</evidence>